<dbReference type="PANTHER" id="PTHR22576">
    <property type="entry name" value="MUCOSA ASSOCIATED LYMPHOID TISSUE LYMPHOMA TRANSLOCATION PROTEIN 1/PARACASPASE"/>
    <property type="match status" value="1"/>
</dbReference>
<accession>A0A849KTF8</accession>
<dbReference type="InterPro" id="IPR052039">
    <property type="entry name" value="Caspase-related_regulators"/>
</dbReference>
<evidence type="ECO:0000313" key="2">
    <source>
        <dbReference type="EMBL" id="NNU45229.1"/>
    </source>
</evidence>
<evidence type="ECO:0000313" key="3">
    <source>
        <dbReference type="Proteomes" id="UP000552954"/>
    </source>
</evidence>
<dbReference type="GO" id="GO:0004197">
    <property type="term" value="F:cysteine-type endopeptidase activity"/>
    <property type="evidence" value="ECO:0007669"/>
    <property type="project" value="InterPro"/>
</dbReference>
<dbReference type="Gene3D" id="3.40.50.1460">
    <property type="match status" value="1"/>
</dbReference>
<gene>
    <name evidence="2" type="ORF">HK415_21885</name>
</gene>
<keyword evidence="3" id="KW-1185">Reference proteome</keyword>
<dbReference type="EMBL" id="JABFCS010000001">
    <property type="protein sequence ID" value="NNU45229.1"/>
    <property type="molecule type" value="Genomic_DNA"/>
</dbReference>
<dbReference type="Proteomes" id="UP000552954">
    <property type="component" value="Unassembled WGS sequence"/>
</dbReference>
<dbReference type="GO" id="GO:0006508">
    <property type="term" value="P:proteolysis"/>
    <property type="evidence" value="ECO:0007669"/>
    <property type="project" value="InterPro"/>
</dbReference>
<reference evidence="2 3" key="2">
    <citation type="submission" date="2020-06" db="EMBL/GenBank/DDBJ databases">
        <title>Ramlibacter rhizophilus sp. nov., isolated from rhizosphere soil of national flower Mugunghwa from South Korea.</title>
        <authorList>
            <person name="Zheng-Fei Y."/>
            <person name="Huan T."/>
        </authorList>
    </citation>
    <scope>NUCLEOTIDE SEQUENCE [LARGE SCALE GENOMIC DNA]</scope>
    <source>
        <strain evidence="2 3">B156</strain>
    </source>
</reference>
<dbReference type="SUPFAM" id="SSF52129">
    <property type="entry name" value="Caspase-like"/>
    <property type="match status" value="1"/>
</dbReference>
<dbReference type="InterPro" id="IPR029030">
    <property type="entry name" value="Caspase-like_dom_sf"/>
</dbReference>
<feature type="domain" description="Peptidase C14 caspase" evidence="1">
    <location>
        <begin position="30"/>
        <end position="221"/>
    </location>
</feature>
<dbReference type="RefSeq" id="WP_171562867.1">
    <property type="nucleotide sequence ID" value="NZ_JABFCS010000001.1"/>
</dbReference>
<organism evidence="2 3">
    <name type="scientific">Ramlibacter montanisoli</name>
    <dbReference type="NCBI Taxonomy" id="2732512"/>
    <lineage>
        <taxon>Bacteria</taxon>
        <taxon>Pseudomonadati</taxon>
        <taxon>Pseudomonadota</taxon>
        <taxon>Betaproteobacteria</taxon>
        <taxon>Burkholderiales</taxon>
        <taxon>Comamonadaceae</taxon>
        <taxon>Ramlibacter</taxon>
    </lineage>
</organism>
<reference evidence="2 3" key="1">
    <citation type="submission" date="2020-05" db="EMBL/GenBank/DDBJ databases">
        <authorList>
            <person name="Khan S.A."/>
            <person name="Jeon C.O."/>
            <person name="Chun B.H."/>
        </authorList>
    </citation>
    <scope>NUCLEOTIDE SEQUENCE [LARGE SCALE GENOMIC DNA]</scope>
    <source>
        <strain evidence="2 3">B156</strain>
    </source>
</reference>
<sequence>MKRRPLVLTGALAGLAPLRPAWSQPRPRQRAAVVIGVDKAGDLPKLRAAASGAREVETLLKAEGYDVAALVDDDTPVTVDRIFAAIDGFIRKGTIEQLVVYFAGHGLAAEYVEYWLLSDATRNPNQSVSLRESVQLARLYSGIPNVVFISDACRSTPRSLGLSAIRGGIIFPTSGSVQPSDVDQFLATLVGDPSFEAAITDSTRNYAGIYTTTLLSAFAEAPTDIVSKVGGVDVVPNKRLKRFLEREVPLRAQRINIQLNQRPDAQVTSDDDIYIAKAAKTTMAASTGTATGLRHIAAANLGDVGLRGIVQVGPRKDTELAAYRQATRDLDTKTGFSKAQSEVAGQMNELEAFARRLPSAFTTGFLVSGQPIDSAFLILDGPPRPFERIGDQAVAVNVPRGRAASALIQFADGSSTLVAALHGFAGNIAVARNGVINVSYVPRHGGYDARRLVELHASVATAARFGVFRIEREEGGGRNAGARLADTVRMMKDVDPTLGLYAAYAYSEAGQQRGVASVRGIMRGDLGFDLFDTAMLSGALAKKEATLRTCAPFCPMLAQGWALLRVNNVELPKEIEALRDHLRPALWTTLEPQGTRLLLDALRSGRLRV</sequence>
<dbReference type="PANTHER" id="PTHR22576:SF37">
    <property type="entry name" value="MUCOSA-ASSOCIATED LYMPHOID TISSUE LYMPHOMA TRANSLOCATION PROTEIN 1"/>
    <property type="match status" value="1"/>
</dbReference>
<dbReference type="Pfam" id="PF00656">
    <property type="entry name" value="Peptidase_C14"/>
    <property type="match status" value="1"/>
</dbReference>
<name>A0A849KTF8_9BURK</name>
<proteinExistence type="predicted"/>
<dbReference type="AlphaFoldDB" id="A0A849KTF8"/>
<protein>
    <submittedName>
        <fullName evidence="2">Caspase family protein</fullName>
    </submittedName>
</protein>
<comment type="caution">
    <text evidence="2">The sequence shown here is derived from an EMBL/GenBank/DDBJ whole genome shotgun (WGS) entry which is preliminary data.</text>
</comment>
<dbReference type="InterPro" id="IPR011600">
    <property type="entry name" value="Pept_C14_caspase"/>
</dbReference>
<evidence type="ECO:0000259" key="1">
    <source>
        <dbReference type="Pfam" id="PF00656"/>
    </source>
</evidence>